<dbReference type="Pfam" id="PF17764">
    <property type="entry name" value="PriA_3primeBD"/>
    <property type="match status" value="1"/>
</dbReference>
<comment type="caution">
    <text evidence="2">The sequence shown here is derived from an EMBL/GenBank/DDBJ whole genome shotgun (WGS) entry which is preliminary data.</text>
</comment>
<evidence type="ECO:0000259" key="1">
    <source>
        <dbReference type="Pfam" id="PF17764"/>
    </source>
</evidence>
<feature type="domain" description="Primosomal protein N' 3' DNA-binding" evidence="1">
    <location>
        <begin position="10"/>
        <end position="60"/>
    </location>
</feature>
<dbReference type="InterPro" id="IPR041222">
    <property type="entry name" value="PriA_3primeBD"/>
</dbReference>
<protein>
    <recommendedName>
        <fullName evidence="1">Primosomal protein N' 3' DNA-binding domain-containing protein</fullName>
    </recommendedName>
</protein>
<dbReference type="Proteomes" id="UP001589788">
    <property type="component" value="Unassembled WGS sequence"/>
</dbReference>
<dbReference type="EMBL" id="JBHLYQ010000202">
    <property type="protein sequence ID" value="MFC0082965.1"/>
    <property type="molecule type" value="Genomic_DNA"/>
</dbReference>
<evidence type="ECO:0000313" key="2">
    <source>
        <dbReference type="EMBL" id="MFC0082965.1"/>
    </source>
</evidence>
<dbReference type="InterPro" id="IPR042115">
    <property type="entry name" value="PriA_3primeBD_sf"/>
</dbReference>
<organism evidence="2 3">
    <name type="scientific">Aciditerrimonas ferrireducens</name>
    <dbReference type="NCBI Taxonomy" id="667306"/>
    <lineage>
        <taxon>Bacteria</taxon>
        <taxon>Bacillati</taxon>
        <taxon>Actinomycetota</taxon>
        <taxon>Acidimicrobiia</taxon>
        <taxon>Acidimicrobiales</taxon>
        <taxon>Acidimicrobiaceae</taxon>
        <taxon>Aciditerrimonas</taxon>
    </lineage>
</organism>
<evidence type="ECO:0000313" key="3">
    <source>
        <dbReference type="Proteomes" id="UP001589788"/>
    </source>
</evidence>
<keyword evidence="3" id="KW-1185">Reference proteome</keyword>
<reference evidence="2 3" key="1">
    <citation type="submission" date="2024-09" db="EMBL/GenBank/DDBJ databases">
        <authorList>
            <person name="Sun Q."/>
            <person name="Mori K."/>
        </authorList>
    </citation>
    <scope>NUCLEOTIDE SEQUENCE [LARGE SCALE GENOMIC DNA]</scope>
    <source>
        <strain evidence="2 3">JCM 15389</strain>
    </source>
</reference>
<dbReference type="Gene3D" id="3.40.1440.60">
    <property type="entry name" value="PriA, 3(prime) DNA-binding domain"/>
    <property type="match status" value="1"/>
</dbReference>
<proteinExistence type="predicted"/>
<sequence length="87" mass="9314">MVVEVRSGVRPLDYRVPAELADQVTVGSEVRVALGPRRLRGWVVALDTSSAVDGDLKPLLARRGVGSSASTGTERAWHGCGTSWVLR</sequence>
<gene>
    <name evidence="2" type="ORF">ACFFRE_12580</name>
</gene>
<accession>A0ABV6C5I4</accession>
<dbReference type="RefSeq" id="WP_377790687.1">
    <property type="nucleotide sequence ID" value="NZ_JBHLYQ010000202.1"/>
</dbReference>
<name>A0ABV6C5I4_9ACTN</name>